<dbReference type="AlphaFoldDB" id="A0A2M4DRC5"/>
<proteinExistence type="predicted"/>
<reference evidence="1" key="1">
    <citation type="submission" date="2018-01" db="EMBL/GenBank/DDBJ databases">
        <title>An insight into the sialome of Amazonian anophelines.</title>
        <authorList>
            <person name="Ribeiro J.M."/>
            <person name="Scarpassa V."/>
            <person name="Calvo E."/>
        </authorList>
    </citation>
    <scope>NUCLEOTIDE SEQUENCE</scope>
</reference>
<protein>
    <submittedName>
        <fullName evidence="1">Uncharacterized protein</fullName>
    </submittedName>
</protein>
<sequence length="88" mass="9687">MLVWWRNGGHLWNVRCRCTLTVALMVWMVVPGATVMTGRVCYGGCGCCCCCRITTGGGTAVGPGWTSGRSRWVRFRREFPLSGEALKV</sequence>
<organism evidence="1">
    <name type="scientific">Anopheles darlingi</name>
    <name type="common">Mosquito</name>
    <dbReference type="NCBI Taxonomy" id="43151"/>
    <lineage>
        <taxon>Eukaryota</taxon>
        <taxon>Metazoa</taxon>
        <taxon>Ecdysozoa</taxon>
        <taxon>Arthropoda</taxon>
        <taxon>Hexapoda</taxon>
        <taxon>Insecta</taxon>
        <taxon>Pterygota</taxon>
        <taxon>Neoptera</taxon>
        <taxon>Endopterygota</taxon>
        <taxon>Diptera</taxon>
        <taxon>Nematocera</taxon>
        <taxon>Culicoidea</taxon>
        <taxon>Culicidae</taxon>
        <taxon>Anophelinae</taxon>
        <taxon>Anopheles</taxon>
    </lineage>
</organism>
<dbReference type="EMBL" id="GGFL01015935">
    <property type="protein sequence ID" value="MBW80113.1"/>
    <property type="molecule type" value="Transcribed_RNA"/>
</dbReference>
<name>A0A2M4DRC5_ANODA</name>
<evidence type="ECO:0000313" key="1">
    <source>
        <dbReference type="EMBL" id="MBW80113.1"/>
    </source>
</evidence>
<accession>A0A2M4DRC5</accession>